<feature type="region of interest" description="Disordered" evidence="1">
    <location>
        <begin position="1"/>
        <end position="57"/>
    </location>
</feature>
<dbReference type="EMBL" id="CP099420">
    <property type="protein sequence ID" value="USW51188.1"/>
    <property type="molecule type" value="Genomic_DNA"/>
</dbReference>
<dbReference type="Proteomes" id="UP001056384">
    <property type="component" value="Chromosome 3"/>
</dbReference>
<dbReference type="Pfam" id="PF07958">
    <property type="entry name" value="DUF1688"/>
    <property type="match status" value="1"/>
</dbReference>
<evidence type="ECO:0000313" key="2">
    <source>
        <dbReference type="EMBL" id="USW51188.1"/>
    </source>
</evidence>
<name>A0A9Q9AQE7_9PEZI</name>
<evidence type="ECO:0008006" key="4">
    <source>
        <dbReference type="Google" id="ProtNLM"/>
    </source>
</evidence>
<protein>
    <recommendedName>
        <fullName evidence="4">DUF1688-domain-containing protein</fullName>
    </recommendedName>
</protein>
<reference evidence="2" key="1">
    <citation type="submission" date="2022-06" db="EMBL/GenBank/DDBJ databases">
        <title>Complete genome sequences of two strains of the flax pathogen Septoria linicola.</title>
        <authorList>
            <person name="Lapalu N."/>
            <person name="Simon A."/>
            <person name="Demenou B."/>
            <person name="Paumier D."/>
            <person name="Guillot M.-P."/>
            <person name="Gout L."/>
            <person name="Valade R."/>
        </authorList>
    </citation>
    <scope>NUCLEOTIDE SEQUENCE</scope>
    <source>
        <strain evidence="2">SE15195</strain>
    </source>
</reference>
<dbReference type="AlphaFoldDB" id="A0A9Q9AQE7"/>
<dbReference type="OrthoDB" id="2153176at2759"/>
<feature type="compositionally biased region" description="Polar residues" evidence="1">
    <location>
        <begin position="36"/>
        <end position="46"/>
    </location>
</feature>
<keyword evidence="3" id="KW-1185">Reference proteome</keyword>
<sequence length="496" mass="55334">MGLFKRRDRSNNNTTNGEHSSESYGHSRRTFDMKRANSSPPQNASISDVPLPKAPDPQIDPAAYLRSIYAVRERSRLVLEKAKRNQLRHFNVDMSKFPDTAAYVVSIIKRDFDPDYSKIPPHGRWQHFDVGGRPRVDQLMQTWPSTVDNQERTRRLIDLFLVSVLLDAGAGTKWQYKSKESGKIYKRSEGLAVASLEMFKTGLFSSDESQPFQVDSGGLKKLTVESMAKGLQVTADNPIDGLKGRTNLLVRLGDSLLNQEIFGLEARPGNMLDYLLAHPSTHATSIPVIPLPTLWDTLMTGLVEIWPATRTQIDGVPLGDAWPCGSMPSHPTQPWESIVPFHKLTQWLTYSLMVPMQKLAHVHFVGIELMTGLPEYRNGGLLVDTGLLTLKEDDAQRGLAQYQMNATREGQPNVEVVPLFTADDDVIVEWRALTVGFLDELHIEVNTLLGLTGDDKLSLAQVLEAGTWKGGREIAEVSRPNTKEPPIMILSDGTVF</sequence>
<dbReference type="PANTHER" id="PTHR31687:SF3">
    <property type="entry name" value="PROTEIN URG3"/>
    <property type="match status" value="1"/>
</dbReference>
<proteinExistence type="predicted"/>
<gene>
    <name evidence="2" type="ORF">Slin15195_G045070</name>
</gene>
<dbReference type="InterPro" id="IPR012469">
    <property type="entry name" value="DUF1688"/>
</dbReference>
<evidence type="ECO:0000313" key="3">
    <source>
        <dbReference type="Proteomes" id="UP001056384"/>
    </source>
</evidence>
<dbReference type="PANTHER" id="PTHR31687">
    <property type="match status" value="1"/>
</dbReference>
<feature type="compositionally biased region" description="Polar residues" evidence="1">
    <location>
        <begin position="11"/>
        <end position="24"/>
    </location>
</feature>
<evidence type="ECO:0000256" key="1">
    <source>
        <dbReference type="SAM" id="MobiDB-lite"/>
    </source>
</evidence>
<accession>A0A9Q9AQE7</accession>
<organism evidence="2 3">
    <name type="scientific">Septoria linicola</name>
    <dbReference type="NCBI Taxonomy" id="215465"/>
    <lineage>
        <taxon>Eukaryota</taxon>
        <taxon>Fungi</taxon>
        <taxon>Dikarya</taxon>
        <taxon>Ascomycota</taxon>
        <taxon>Pezizomycotina</taxon>
        <taxon>Dothideomycetes</taxon>
        <taxon>Dothideomycetidae</taxon>
        <taxon>Mycosphaerellales</taxon>
        <taxon>Mycosphaerellaceae</taxon>
        <taxon>Septoria</taxon>
    </lineage>
</organism>